<reference evidence="2" key="1">
    <citation type="submission" date="2019-10" db="EMBL/GenBank/DDBJ databases">
        <title>Draft genome sequece of Microseira wollei NIES-4236.</title>
        <authorList>
            <person name="Yamaguchi H."/>
            <person name="Suzuki S."/>
            <person name="Kawachi M."/>
        </authorList>
    </citation>
    <scope>NUCLEOTIDE SEQUENCE</scope>
    <source>
        <strain evidence="2">NIES-4236</strain>
    </source>
</reference>
<dbReference type="Pfam" id="PF10722">
    <property type="entry name" value="YbjN"/>
    <property type="match status" value="1"/>
</dbReference>
<comment type="caution">
    <text evidence="2">The sequence shown here is derived from an EMBL/GenBank/DDBJ whole genome shotgun (WGS) entry which is preliminary data.</text>
</comment>
<evidence type="ECO:0000256" key="1">
    <source>
        <dbReference type="SAM" id="MobiDB-lite"/>
    </source>
</evidence>
<dbReference type="EMBL" id="BLAY01000059">
    <property type="protein sequence ID" value="GET39127.1"/>
    <property type="molecule type" value="Genomic_DNA"/>
</dbReference>
<accession>A0AAV3XFJ0</accession>
<keyword evidence="3" id="KW-1185">Reference proteome</keyword>
<feature type="region of interest" description="Disordered" evidence="1">
    <location>
        <begin position="1"/>
        <end position="20"/>
    </location>
</feature>
<organism evidence="2 3">
    <name type="scientific">Microseira wollei NIES-4236</name>
    <dbReference type="NCBI Taxonomy" id="2530354"/>
    <lineage>
        <taxon>Bacteria</taxon>
        <taxon>Bacillati</taxon>
        <taxon>Cyanobacteriota</taxon>
        <taxon>Cyanophyceae</taxon>
        <taxon>Oscillatoriophycideae</taxon>
        <taxon>Aerosakkonematales</taxon>
        <taxon>Aerosakkonemataceae</taxon>
        <taxon>Microseira</taxon>
    </lineage>
</organism>
<dbReference type="InterPro" id="IPR019660">
    <property type="entry name" value="Put_sensory_transdc_reg_YbjN"/>
</dbReference>
<sequence>MTTHTETHQPDTELTLRDSSQSPLSVHAVTLTLTKIDDTLIESRLTFQVTPELYQRIDTEALFNLKPELRGSLTAGEFQSESNIEITASLKPDLLTHLTPHLADVPTYLKTLSEQQPENPLLSTESWLALQVKQLQTGYRTFWDYLSPEAMTADSIDSDKVNDAIINFFKDWAEVNLQTMSSDAVSQALIEVTKGFEEWVDTTLSNINEESIAQAIESMGKAFEELAESSSSGISQNILSAIVNFFTEDDWPFAKIKGEPVLRMAFQGKNGKWTCYAKARTEQAQFVFYSICPVTVPENKRLAIAEFITRANSGTIIGNFEQDFSNGEIRYKTSIDVEGSTLTFPQIKQLVYTNVMMMDEYLPGIMSVIDGEVEAVDAIDQIESL</sequence>
<dbReference type="RefSeq" id="WP_226584123.1">
    <property type="nucleotide sequence ID" value="NZ_BLAY01000059.1"/>
</dbReference>
<evidence type="ECO:0000313" key="2">
    <source>
        <dbReference type="EMBL" id="GET39127.1"/>
    </source>
</evidence>
<feature type="compositionally biased region" description="Basic and acidic residues" evidence="1">
    <location>
        <begin position="1"/>
        <end position="16"/>
    </location>
</feature>
<dbReference type="AlphaFoldDB" id="A0AAV3XFJ0"/>
<dbReference type="Proteomes" id="UP001050975">
    <property type="component" value="Unassembled WGS sequence"/>
</dbReference>
<gene>
    <name evidence="2" type="ORF">MiSe_38910</name>
</gene>
<proteinExistence type="predicted"/>
<evidence type="ECO:0008006" key="4">
    <source>
        <dbReference type="Google" id="ProtNLM"/>
    </source>
</evidence>
<evidence type="ECO:0000313" key="3">
    <source>
        <dbReference type="Proteomes" id="UP001050975"/>
    </source>
</evidence>
<protein>
    <recommendedName>
        <fullName evidence="4">YbjN domain-containing protein</fullName>
    </recommendedName>
</protein>
<dbReference type="CDD" id="cd17033">
    <property type="entry name" value="DR1245-like"/>
    <property type="match status" value="1"/>
</dbReference>
<name>A0AAV3XFJ0_9CYAN</name>